<dbReference type="OrthoDB" id="3262103at2759"/>
<sequence>MLATTLLLVAVSTTTGALAQSAPGTIPLNAGATCPQQTADQIVNCLAVIESDEAARPGGPCTSEDWACICNKQQGLIACWAPCYGAQPADQVNYNNANCNGQHGVTNAAANNGVGAQYSGSPITTTAAVSGSTGAIPTTSSSLASPTSSAAPTTPAASTAATKTASPASSDKANAAAHQHSWFIAVTAGAAAAVVLPLALLAA</sequence>
<dbReference type="EMBL" id="JMSN01000054">
    <property type="protein sequence ID" value="KDN44108.1"/>
    <property type="molecule type" value="Genomic_DNA"/>
</dbReference>
<evidence type="ECO:0000256" key="3">
    <source>
        <dbReference type="SAM" id="SignalP"/>
    </source>
</evidence>
<feature type="transmembrane region" description="Helical" evidence="2">
    <location>
        <begin position="182"/>
        <end position="202"/>
    </location>
</feature>
<evidence type="ECO:0000256" key="1">
    <source>
        <dbReference type="SAM" id="MobiDB-lite"/>
    </source>
</evidence>
<dbReference type="AlphaFoldDB" id="A0A066VUY9"/>
<keyword evidence="5" id="KW-1185">Reference proteome</keyword>
<proteinExistence type="predicted"/>
<protein>
    <recommendedName>
        <fullName evidence="6">Extracellular membrane protein CFEM domain-containing protein</fullName>
    </recommendedName>
</protein>
<dbReference type="OMA" id="EDWACIC"/>
<keyword evidence="2" id="KW-1133">Transmembrane helix</keyword>
<dbReference type="HOGENOM" id="CLU_1349735_0_0_1"/>
<comment type="caution">
    <text evidence="4">The sequence shown here is derived from an EMBL/GenBank/DDBJ whole genome shotgun (WGS) entry which is preliminary data.</text>
</comment>
<feature type="chain" id="PRO_5001632356" description="Extracellular membrane protein CFEM domain-containing protein" evidence="3">
    <location>
        <begin position="20"/>
        <end position="203"/>
    </location>
</feature>
<dbReference type="GeneID" id="25264616"/>
<keyword evidence="2" id="KW-0472">Membrane</keyword>
<organism evidence="4 5">
    <name type="scientific">Tilletiaria anomala (strain ATCC 24038 / CBS 436.72 / UBC 951)</name>
    <dbReference type="NCBI Taxonomy" id="1037660"/>
    <lineage>
        <taxon>Eukaryota</taxon>
        <taxon>Fungi</taxon>
        <taxon>Dikarya</taxon>
        <taxon>Basidiomycota</taxon>
        <taxon>Ustilaginomycotina</taxon>
        <taxon>Exobasidiomycetes</taxon>
        <taxon>Georgefischeriales</taxon>
        <taxon>Tilletiariaceae</taxon>
        <taxon>Tilletiaria</taxon>
    </lineage>
</organism>
<keyword evidence="3" id="KW-0732">Signal</keyword>
<evidence type="ECO:0008006" key="6">
    <source>
        <dbReference type="Google" id="ProtNLM"/>
    </source>
</evidence>
<dbReference type="Proteomes" id="UP000027361">
    <property type="component" value="Unassembled WGS sequence"/>
</dbReference>
<feature type="signal peptide" evidence="3">
    <location>
        <begin position="1"/>
        <end position="19"/>
    </location>
</feature>
<keyword evidence="2" id="KW-0812">Transmembrane</keyword>
<reference evidence="4 5" key="1">
    <citation type="submission" date="2014-05" db="EMBL/GenBank/DDBJ databases">
        <title>Draft genome sequence of a rare smut relative, Tilletiaria anomala UBC 951.</title>
        <authorList>
            <consortium name="DOE Joint Genome Institute"/>
            <person name="Toome M."/>
            <person name="Kuo A."/>
            <person name="Henrissat B."/>
            <person name="Lipzen A."/>
            <person name="Tritt A."/>
            <person name="Yoshinaga Y."/>
            <person name="Zane M."/>
            <person name="Barry K."/>
            <person name="Grigoriev I.V."/>
            <person name="Spatafora J.W."/>
            <person name="Aimea M.C."/>
        </authorList>
    </citation>
    <scope>NUCLEOTIDE SEQUENCE [LARGE SCALE GENOMIC DNA]</scope>
    <source>
        <strain evidence="4 5">UBC 951</strain>
    </source>
</reference>
<accession>A0A066VUY9</accession>
<evidence type="ECO:0000313" key="4">
    <source>
        <dbReference type="EMBL" id="KDN44108.1"/>
    </source>
</evidence>
<dbReference type="InParanoid" id="A0A066VUY9"/>
<gene>
    <name evidence="4" type="ORF">K437DRAFT_257146</name>
</gene>
<evidence type="ECO:0000256" key="2">
    <source>
        <dbReference type="SAM" id="Phobius"/>
    </source>
</evidence>
<evidence type="ECO:0000313" key="5">
    <source>
        <dbReference type="Proteomes" id="UP000027361"/>
    </source>
</evidence>
<feature type="region of interest" description="Disordered" evidence="1">
    <location>
        <begin position="129"/>
        <end position="166"/>
    </location>
</feature>
<dbReference type="RefSeq" id="XP_013242646.1">
    <property type="nucleotide sequence ID" value="XM_013387192.1"/>
</dbReference>
<name>A0A066VUY9_TILAU</name>